<keyword evidence="2" id="KW-1185">Reference proteome</keyword>
<protein>
    <submittedName>
        <fullName evidence="1">Uncharacterized protein</fullName>
    </submittedName>
</protein>
<gene>
    <name evidence="1" type="ORF">N5C46_10475</name>
</gene>
<sequence length="767" mass="88233">MNVLSISVSKSKQILKEQKQEVTIDISKRKSGFKFSEALMESTDDSCDAFYFTDITNSDRKIKIYVFEEIYNETKEFNKGDKENVDGIGEQDDNSRRYSYLILDNGPGTLVDTVFDFGKEKTKRFRNLNALNSLNGLFHYGMSSHLNVGTRLYFYSRTKESGWWMNCLEGSDISNKIFTYQAKLHPEITVGDKELNLDDPEFNVRTVVHVQGVRKSEVEADGVPGIVNSLLKQFGITYSDYLEMGTNIFINDEKVEAIDPFLRKELYVEYGIGSKLIDRIEITLKDILKMEDSYVKESIKRKYRAFFESDDAFLSQKIIINMYHLNAAFLIASVKSKVNRDLPGCMLPSIEDSGFYIKRNHRYIGRAAKILGVDHPSLNYLRFEMAFSPIFDDFLGIQVNKNRYDLKHSLASLIKDRINEKVNTTLSSYTKNYRSKAKPKKEPKLNAPLVSRLKSKSEEANYYEVEIENNIAKARSIGTQIDLIPVKDAVAELNKQNGYISQFITNIVDGNKLSGAETKSAEKLISNIENVVKDASQKLAQLKSIISSKTKLLIEPSNELVNRVNNAKSKNRRLIKSNFLTQEKPFTGTLLEPLNEVQTYGVLYMFLNLFPDKFDFILLDYNESKGIDCVAKIKKGSLYNALNMKVRFESKWNSEWTEFSNNNEGAYSYVELKYKLGEKDNLGHSMVLVSHLICWDFEEEGYTNFDADDGRYTLTEDKDYLVHHDGIKKIKVICLREKVEELLLEDFYNSSDDLRDYISMTEKQQLF</sequence>
<name>A0ACD4CCP2_9BACI</name>
<dbReference type="Proteomes" id="UP001064027">
    <property type="component" value="Chromosome"/>
</dbReference>
<reference evidence="1" key="1">
    <citation type="submission" date="2022-09" db="EMBL/GenBank/DDBJ databases">
        <title>Complete genome sequence of Rossellomorea vietnamensis strain RL-WG62, a newly isolated PGPR with the potential for plant salinity stress alleviation.</title>
        <authorList>
            <person name="Ren L."/>
            <person name="Wang G."/>
            <person name="Hu H."/>
        </authorList>
    </citation>
    <scope>NUCLEOTIDE SEQUENCE</scope>
    <source>
        <strain evidence="1">RL-WG62</strain>
    </source>
</reference>
<organism evidence="1 2">
    <name type="scientific">Rossellomorea vietnamensis</name>
    <dbReference type="NCBI Taxonomy" id="218284"/>
    <lineage>
        <taxon>Bacteria</taxon>
        <taxon>Bacillati</taxon>
        <taxon>Bacillota</taxon>
        <taxon>Bacilli</taxon>
        <taxon>Bacillales</taxon>
        <taxon>Bacillaceae</taxon>
        <taxon>Rossellomorea</taxon>
    </lineage>
</organism>
<proteinExistence type="predicted"/>
<evidence type="ECO:0000313" key="1">
    <source>
        <dbReference type="EMBL" id="UXH46440.1"/>
    </source>
</evidence>
<evidence type="ECO:0000313" key="2">
    <source>
        <dbReference type="Proteomes" id="UP001064027"/>
    </source>
</evidence>
<dbReference type="EMBL" id="CP104558">
    <property type="protein sequence ID" value="UXH46440.1"/>
    <property type="molecule type" value="Genomic_DNA"/>
</dbReference>
<accession>A0ACD4CCP2</accession>